<accession>A0AB74UQE3</accession>
<sequence length="152" mass="17422">MADNMQALEEWVGPLLAKLDVKQRRALARNVARDLRRRQRDRIRAQTNPDGTPYAPRKPQSFRAKQGSIRRRAMFSKLSNAKWLKATTQGDTALVGFFGNVARIATTHQRGLMDRVSRDGPRVEYQQRELLGFTALDREMIMDSVLTHLEGM</sequence>
<dbReference type="InterPro" id="IPR006522">
    <property type="entry name" value="Phage_virion_morphogenesis"/>
</dbReference>
<dbReference type="NCBIfam" id="TIGR01635">
    <property type="entry name" value="tail_comp_S"/>
    <property type="match status" value="1"/>
</dbReference>
<dbReference type="Pfam" id="PF05069">
    <property type="entry name" value="Phage_tail_S"/>
    <property type="match status" value="1"/>
</dbReference>
<reference evidence="2" key="1">
    <citation type="submission" date="2024-10" db="EMBL/GenBank/DDBJ databases">
        <title>Newly identified hadal zoon P2-like virus reveal genomic diversity and biogeographic distributions.</title>
        <authorList>
            <person name="Liu Y."/>
        </authorList>
    </citation>
    <scope>NUCLEOTIDE SEQUENCE</scope>
</reference>
<evidence type="ECO:0000313" key="2">
    <source>
        <dbReference type="EMBL" id="XHV15883.1"/>
    </source>
</evidence>
<feature type="region of interest" description="Disordered" evidence="1">
    <location>
        <begin position="36"/>
        <end position="66"/>
    </location>
</feature>
<dbReference type="EMBL" id="PQ368759">
    <property type="protein sequence ID" value="XHV15883.1"/>
    <property type="molecule type" value="Genomic_DNA"/>
</dbReference>
<protein>
    <submittedName>
        <fullName evidence="2">Virion morphogenesis protein</fullName>
    </submittedName>
</protein>
<organism evidence="2">
    <name type="scientific">Halomonas phage vB_HboP_4908</name>
    <dbReference type="NCBI Taxonomy" id="3350578"/>
    <lineage>
        <taxon>Viruses</taxon>
    </lineage>
</organism>
<proteinExistence type="predicted"/>
<name>A0AB74UQE3_9VIRU</name>
<evidence type="ECO:0000256" key="1">
    <source>
        <dbReference type="SAM" id="MobiDB-lite"/>
    </source>
</evidence>